<reference evidence="1" key="1">
    <citation type="submission" date="2014-09" db="EMBL/GenBank/DDBJ databases">
        <authorList>
            <person name="Magalhaes I.L.F."/>
            <person name="Oliveira U."/>
            <person name="Santos F.R."/>
            <person name="Vidigal T.H.D.A."/>
            <person name="Brescovit A.D."/>
            <person name="Santos A.J."/>
        </authorList>
    </citation>
    <scope>NUCLEOTIDE SEQUENCE</scope>
    <source>
        <tissue evidence="1">Shoot tissue taken approximately 20 cm above the soil surface</tissue>
    </source>
</reference>
<dbReference type="EMBL" id="GBRH01270673">
    <property type="protein sequence ID" value="JAD27222.1"/>
    <property type="molecule type" value="Transcribed_RNA"/>
</dbReference>
<accession>A0A0A8YX79</accession>
<sequence>MIISHDPIKSCSIQNYLSPLRHNLVLPCQAQGLDDLEPWWQVEEIACTGKQDKEVP</sequence>
<name>A0A0A8YX79_ARUDO</name>
<protein>
    <submittedName>
        <fullName evidence="1">Uncharacterized protein</fullName>
    </submittedName>
</protein>
<dbReference type="AlphaFoldDB" id="A0A0A8YX79"/>
<proteinExistence type="predicted"/>
<reference evidence="1" key="2">
    <citation type="journal article" date="2015" name="Data Brief">
        <title>Shoot transcriptome of the giant reed, Arundo donax.</title>
        <authorList>
            <person name="Barrero R.A."/>
            <person name="Guerrero F.D."/>
            <person name="Moolhuijzen P."/>
            <person name="Goolsby J.A."/>
            <person name="Tidwell J."/>
            <person name="Bellgard S.E."/>
            <person name="Bellgard M.I."/>
        </authorList>
    </citation>
    <scope>NUCLEOTIDE SEQUENCE</scope>
    <source>
        <tissue evidence="1">Shoot tissue taken approximately 20 cm above the soil surface</tissue>
    </source>
</reference>
<evidence type="ECO:0000313" key="1">
    <source>
        <dbReference type="EMBL" id="JAD27222.1"/>
    </source>
</evidence>
<organism evidence="1">
    <name type="scientific">Arundo donax</name>
    <name type="common">Giant reed</name>
    <name type="synonym">Donax arundinaceus</name>
    <dbReference type="NCBI Taxonomy" id="35708"/>
    <lineage>
        <taxon>Eukaryota</taxon>
        <taxon>Viridiplantae</taxon>
        <taxon>Streptophyta</taxon>
        <taxon>Embryophyta</taxon>
        <taxon>Tracheophyta</taxon>
        <taxon>Spermatophyta</taxon>
        <taxon>Magnoliopsida</taxon>
        <taxon>Liliopsida</taxon>
        <taxon>Poales</taxon>
        <taxon>Poaceae</taxon>
        <taxon>PACMAD clade</taxon>
        <taxon>Arundinoideae</taxon>
        <taxon>Arundineae</taxon>
        <taxon>Arundo</taxon>
    </lineage>
</organism>